<dbReference type="Pfam" id="PF01755">
    <property type="entry name" value="Glyco_transf_25"/>
    <property type="match status" value="1"/>
</dbReference>
<evidence type="ECO:0000313" key="5">
    <source>
        <dbReference type="EMBL" id="MBT8551921.1"/>
    </source>
</evidence>
<protein>
    <submittedName>
        <fullName evidence="5">Glycosyltransferase family 25 protein</fullName>
    </submittedName>
</protein>
<comment type="caution">
    <text evidence="5">The sequence shown here is derived from an EMBL/GenBank/DDBJ whole genome shotgun (WGS) entry which is preliminary data.</text>
</comment>
<accession>A0A9Q2ZX37</accession>
<dbReference type="InterPro" id="IPR002654">
    <property type="entry name" value="Glyco_trans_25"/>
</dbReference>
<evidence type="ECO:0000256" key="2">
    <source>
        <dbReference type="ARBA" id="ARBA00005222"/>
    </source>
</evidence>
<organism evidence="5 6">
    <name type="scientific">Polynucleobacter paneuropaeus</name>
    <dbReference type="NCBI Taxonomy" id="2527775"/>
    <lineage>
        <taxon>Bacteria</taxon>
        <taxon>Pseudomonadati</taxon>
        <taxon>Pseudomonadota</taxon>
        <taxon>Betaproteobacteria</taxon>
        <taxon>Burkholderiales</taxon>
        <taxon>Burkholderiaceae</taxon>
        <taxon>Polynucleobacter</taxon>
    </lineage>
</organism>
<evidence type="ECO:0000259" key="4">
    <source>
        <dbReference type="Pfam" id="PF01755"/>
    </source>
</evidence>
<name>A0A9Q2ZX37_9BURK</name>
<dbReference type="EMBL" id="JAANEY010000001">
    <property type="protein sequence ID" value="MBT8551921.1"/>
    <property type="molecule type" value="Genomic_DNA"/>
</dbReference>
<dbReference type="Proteomes" id="UP000783102">
    <property type="component" value="Unassembled WGS sequence"/>
</dbReference>
<evidence type="ECO:0000256" key="3">
    <source>
        <dbReference type="ARBA" id="ARBA00022985"/>
    </source>
</evidence>
<proteinExistence type="predicted"/>
<keyword evidence="3" id="KW-0448">Lipopolysaccharide biosynthesis</keyword>
<feature type="domain" description="Glycosyl transferase family 25" evidence="4">
    <location>
        <begin position="6"/>
        <end position="177"/>
    </location>
</feature>
<comment type="pathway">
    <text evidence="2">Glycan metabolism; lacto-N-neotetraose biosynthesis.</text>
</comment>
<reference evidence="5" key="1">
    <citation type="journal article" date="2021" name="Genome Biol. Evol.">
        <title>Continental-Scale Gene Flow Prevents Allopatric Divergence of Pelagic Freshwater Bacteria.</title>
        <authorList>
            <person name="Hoetzinger M."/>
            <person name="Pitt A."/>
            <person name="Huemer A."/>
            <person name="Hahn M.W."/>
        </authorList>
    </citation>
    <scope>NUCLEOTIDE SEQUENCE</scope>
    <source>
        <strain evidence="5">SM1-W8</strain>
    </source>
</reference>
<dbReference type="GO" id="GO:0009103">
    <property type="term" value="P:lipopolysaccharide biosynthetic process"/>
    <property type="evidence" value="ECO:0007669"/>
    <property type="project" value="UniProtKB-KW"/>
</dbReference>
<evidence type="ECO:0000256" key="1">
    <source>
        <dbReference type="ARBA" id="ARBA00005068"/>
    </source>
</evidence>
<sequence length="240" mass="27929">MTQEIQILVISLQRSPDRREKARQELSKINLPWEFLDAVDGSLMSQPPSEYKPSKVKRLQGYSLTANEIGCYLSHKKAWQRCVDQNLPTLILEDDFTLAADFENYLKTLVENSDRWDFLRLQGLYEVPYNKVSQIGNVTIAKNQGDAVGATGYLVKPVIAQRLIDASHEIYEPVDHFLEHHQKHHLDFLAIRPYLIDITRVKSTIDDRSEREPIKGLSKRIRSVYRALDRIFSKHPWFPR</sequence>
<comment type="pathway">
    <text evidence="1">Bacterial outer membrane biogenesis; lipooligosaccharide biosynthesis.</text>
</comment>
<dbReference type="AlphaFoldDB" id="A0A9Q2ZX37"/>
<dbReference type="CDD" id="cd06532">
    <property type="entry name" value="Glyco_transf_25"/>
    <property type="match status" value="1"/>
</dbReference>
<gene>
    <name evidence="5" type="ORF">G6731_08150</name>
</gene>
<evidence type="ECO:0000313" key="6">
    <source>
        <dbReference type="Proteomes" id="UP000783102"/>
    </source>
</evidence>